<accession>A0AAV3WFM8</accession>
<organism evidence="1 2">
    <name type="scientific">Microseira wollei NIES-4236</name>
    <dbReference type="NCBI Taxonomy" id="2530354"/>
    <lineage>
        <taxon>Bacteria</taxon>
        <taxon>Bacillati</taxon>
        <taxon>Cyanobacteriota</taxon>
        <taxon>Cyanophyceae</taxon>
        <taxon>Oscillatoriophycideae</taxon>
        <taxon>Aerosakkonematales</taxon>
        <taxon>Aerosakkonemataceae</taxon>
        <taxon>Microseira</taxon>
    </lineage>
</organism>
<gene>
    <name evidence="1" type="ORF">MiSe_15110</name>
</gene>
<dbReference type="AlphaFoldDB" id="A0AAV3WFM8"/>
<evidence type="ECO:0000313" key="1">
    <source>
        <dbReference type="EMBL" id="GET36759.1"/>
    </source>
</evidence>
<dbReference type="SUPFAM" id="SSF56655">
    <property type="entry name" value="Carbohydrate phosphatase"/>
    <property type="match status" value="1"/>
</dbReference>
<dbReference type="EMBL" id="BLAY01000017">
    <property type="protein sequence ID" value="GET36759.1"/>
    <property type="molecule type" value="Genomic_DNA"/>
</dbReference>
<sequence>MSDDYFYLCKVISEKVKGELVKRLSETGFVGETLSHPNKLKSTHKIDEVAIEIVLEVLQDRKCNIYMESWRSQIDDQADFSIFIDPIDGSLNWDRGIGDPCIVIAVSEKKREVKLKDLTYAYVEGLRSGDRYYTREDSAYFFSHLTQKEVPIRCQGKASLSEAIAYL</sequence>
<comment type="caution">
    <text evidence="1">The sequence shown here is derived from an EMBL/GenBank/DDBJ whole genome shotgun (WGS) entry which is preliminary data.</text>
</comment>
<name>A0AAV3WFM8_9CYAN</name>
<protein>
    <recommendedName>
        <fullName evidence="3">Inositol monophosphatase</fullName>
    </recommendedName>
</protein>
<keyword evidence="2" id="KW-1185">Reference proteome</keyword>
<evidence type="ECO:0000313" key="2">
    <source>
        <dbReference type="Proteomes" id="UP001050975"/>
    </source>
</evidence>
<evidence type="ECO:0008006" key="3">
    <source>
        <dbReference type="Google" id="ProtNLM"/>
    </source>
</evidence>
<dbReference type="Proteomes" id="UP001050975">
    <property type="component" value="Unassembled WGS sequence"/>
</dbReference>
<proteinExistence type="predicted"/>
<reference evidence="1" key="1">
    <citation type="submission" date="2019-10" db="EMBL/GenBank/DDBJ databases">
        <title>Draft genome sequece of Microseira wollei NIES-4236.</title>
        <authorList>
            <person name="Yamaguchi H."/>
            <person name="Suzuki S."/>
            <person name="Kawachi M."/>
        </authorList>
    </citation>
    <scope>NUCLEOTIDE SEQUENCE</scope>
    <source>
        <strain evidence="1">NIES-4236</strain>
    </source>
</reference>
<dbReference type="Gene3D" id="3.30.540.10">
    <property type="entry name" value="Fructose-1,6-Bisphosphatase, subunit A, domain 1"/>
    <property type="match status" value="1"/>
</dbReference>
<dbReference type="RefSeq" id="WP_226577003.1">
    <property type="nucleotide sequence ID" value="NZ_BLAY01000017.1"/>
</dbReference>